<evidence type="ECO:0000313" key="3">
    <source>
        <dbReference type="EMBL" id="EFJ00125.1"/>
    </source>
</evidence>
<dbReference type="InParanoid" id="D8PVZ7"/>
<dbReference type="InterPro" id="IPR018712">
    <property type="entry name" value="Tle1-like_cat"/>
</dbReference>
<dbReference type="SUPFAM" id="SSF53474">
    <property type="entry name" value="alpha/beta-Hydrolases"/>
    <property type="match status" value="1"/>
</dbReference>
<organism evidence="4">
    <name type="scientific">Schizophyllum commune (strain H4-8 / FGSC 9210)</name>
    <name type="common">Split gill fungus</name>
    <dbReference type="NCBI Taxonomy" id="578458"/>
    <lineage>
        <taxon>Eukaryota</taxon>
        <taxon>Fungi</taxon>
        <taxon>Dikarya</taxon>
        <taxon>Basidiomycota</taxon>
        <taxon>Agaricomycotina</taxon>
        <taxon>Agaricomycetes</taxon>
        <taxon>Agaricomycetidae</taxon>
        <taxon>Agaricales</taxon>
        <taxon>Schizophyllaceae</taxon>
        <taxon>Schizophyllum</taxon>
    </lineage>
</organism>
<dbReference type="HOGENOM" id="CLU_005049_5_0_1"/>
<dbReference type="VEuPathDB" id="FungiDB:SCHCODRAFT_02481445"/>
<dbReference type="OMA" id="HECFRTR"/>
<dbReference type="KEGG" id="scm:SCHCO_02481445"/>
<sequence length="544" mass="62018">MVDSDHKRRVSAASTTNASTTNRDSESFQRSSSDSKRILDEEDEDRDRDSPSPIDNIRPVPTREQTVDPRWLPTYIPPDHPRRTLVVCLDGTGDQFDADNSNIVRFFSMLKKDDKEKQMVYYQSGIGTYTSPQIMTPLTAKVMRVPNRCLSAWNLDTHVMHAYEFLMQNYTVGDSICLFGFSRGAYTARSLAGMIHKVGLLPADNWQQVPFAYKMYTRADEIGWKQSNAFKKAFSRDVSIQFVGVWDTVDSVGIVPKRLPFTTSNTIVHTFRHALALDERRAKFLPNVWNQPTKKESHIATPENNRRTTSKKRTSEDSAAALSAMERLYSERSNQPTDVQEVWFAGCHCDVGGGSVKNNVPHSLARISLRWMVRECFKTDSGIIFEAARLKEIGLDPSDLYPIVAPRPPARSKPAPVNVAQADKQPVRQEGLHDFHGPDGELLYGNEEEEELKDALSPKYDQLRICKAWYLLELLPIKIRKQNEQGEWTHKHTCNLARGRTIPKQKAQGIKVHRSVRMRQEAVMENGKKYKPKAQFFVQPTYVD</sequence>
<dbReference type="EMBL" id="GL377303">
    <property type="protein sequence ID" value="EFJ00125.1"/>
    <property type="molecule type" value="Genomic_DNA"/>
</dbReference>
<dbReference type="InterPro" id="IPR029058">
    <property type="entry name" value="AB_hydrolase_fold"/>
</dbReference>
<evidence type="ECO:0000259" key="2">
    <source>
        <dbReference type="Pfam" id="PF09994"/>
    </source>
</evidence>
<dbReference type="AlphaFoldDB" id="D8PVZ7"/>
<proteinExistence type="predicted"/>
<feature type="region of interest" description="Disordered" evidence="1">
    <location>
        <begin position="294"/>
        <end position="317"/>
    </location>
</feature>
<keyword evidence="4" id="KW-1185">Reference proteome</keyword>
<name>D8PVZ7_SCHCM</name>
<dbReference type="OrthoDB" id="3162439at2759"/>
<dbReference type="PANTHER" id="PTHR33840:SF2">
    <property type="entry name" value="TLE1 PHOSPHOLIPASE DOMAIN-CONTAINING PROTEIN"/>
    <property type="match status" value="1"/>
</dbReference>
<evidence type="ECO:0000256" key="1">
    <source>
        <dbReference type="SAM" id="MobiDB-lite"/>
    </source>
</evidence>
<feature type="domain" description="T6SS Phospholipase effector Tle1-like catalytic" evidence="2">
    <location>
        <begin position="83"/>
        <end position="375"/>
    </location>
</feature>
<dbReference type="GeneID" id="9587655"/>
<feature type="compositionally biased region" description="Low complexity" evidence="1">
    <location>
        <begin position="11"/>
        <end position="22"/>
    </location>
</feature>
<evidence type="ECO:0000313" key="4">
    <source>
        <dbReference type="Proteomes" id="UP000007431"/>
    </source>
</evidence>
<reference evidence="3 4" key="1">
    <citation type="journal article" date="2010" name="Nat. Biotechnol.">
        <title>Genome sequence of the model mushroom Schizophyllum commune.</title>
        <authorList>
            <person name="Ohm R.A."/>
            <person name="de Jong J.F."/>
            <person name="Lugones L.G."/>
            <person name="Aerts A."/>
            <person name="Kothe E."/>
            <person name="Stajich J.E."/>
            <person name="de Vries R.P."/>
            <person name="Record E."/>
            <person name="Levasseur A."/>
            <person name="Baker S.E."/>
            <person name="Bartholomew K.A."/>
            <person name="Coutinho P.M."/>
            <person name="Erdmann S."/>
            <person name="Fowler T.J."/>
            <person name="Gathman A.C."/>
            <person name="Lombard V."/>
            <person name="Henrissat B."/>
            <person name="Knabe N."/>
            <person name="Kuees U."/>
            <person name="Lilly W.W."/>
            <person name="Lindquist E."/>
            <person name="Lucas S."/>
            <person name="Magnuson J.K."/>
            <person name="Piumi F."/>
            <person name="Raudaskoski M."/>
            <person name="Salamov A."/>
            <person name="Schmutz J."/>
            <person name="Schwarze F.W.M.R."/>
            <person name="vanKuyk P.A."/>
            <person name="Horton J.S."/>
            <person name="Grigoriev I.V."/>
            <person name="Woesten H.A.B."/>
        </authorList>
    </citation>
    <scope>NUCLEOTIDE SEQUENCE [LARGE SCALE GENOMIC DNA]</scope>
    <source>
        <strain evidence="4">H4-8 / FGSC 9210</strain>
    </source>
</reference>
<dbReference type="eggNOG" id="ENOG502QPR9">
    <property type="taxonomic scope" value="Eukaryota"/>
</dbReference>
<dbReference type="RefSeq" id="XP_003035027.1">
    <property type="nucleotide sequence ID" value="XM_003034981.1"/>
</dbReference>
<feature type="compositionally biased region" description="Basic and acidic residues" evidence="1">
    <location>
        <begin position="23"/>
        <end position="39"/>
    </location>
</feature>
<feature type="region of interest" description="Disordered" evidence="1">
    <location>
        <begin position="1"/>
        <end position="75"/>
    </location>
</feature>
<accession>D8PVZ7</accession>
<gene>
    <name evidence="3" type="ORF">SCHCODRAFT_50073</name>
</gene>
<dbReference type="PANTHER" id="PTHR33840">
    <property type="match status" value="1"/>
</dbReference>
<dbReference type="Proteomes" id="UP000007431">
    <property type="component" value="Unassembled WGS sequence"/>
</dbReference>
<dbReference type="Pfam" id="PF09994">
    <property type="entry name" value="T6SS_Tle1-like_cat"/>
    <property type="match status" value="1"/>
</dbReference>
<protein>
    <recommendedName>
        <fullName evidence="2">T6SS Phospholipase effector Tle1-like catalytic domain-containing protein</fullName>
    </recommendedName>
</protein>